<dbReference type="GO" id="GO:0008270">
    <property type="term" value="F:zinc ion binding"/>
    <property type="evidence" value="ECO:0007669"/>
    <property type="project" value="UniProtKB-KW"/>
</dbReference>
<sequence length="318" mass="34193">MGAGASAEPRPRPQPRIIRLGQGNHGNFILLDGRARAQPQMIIHRNGTLVANNGTTNGLSLQPGSSLAILAALAASELRLQAALERTEAARRVAEAQEPKGPPPASAATLANLPVQPARADELSGENSTCCVCLEALSEGDEVAKLPCGHVYHPGCVKDWLIKHCTCPNCRYELPTDDASFEEGRAERMSKRRPRCSMSQLFRKSMSELRALLPVDSDVPGEKRDLVRRVVEAGVVDVYDTEDDVVVMDESDLRDWSVKRLKALMDDLGVEDDACVEKDDLVAALFASGRVVASPAKNDEVPSLEPSPEPSDAVDAAA</sequence>
<keyword evidence="1" id="KW-0479">Metal-binding</keyword>
<evidence type="ECO:0000256" key="5">
    <source>
        <dbReference type="SAM" id="MobiDB-lite"/>
    </source>
</evidence>
<evidence type="ECO:0000259" key="6">
    <source>
        <dbReference type="PROSITE" id="PS50089"/>
    </source>
</evidence>
<organism evidence="7 8">
    <name type="scientific">Pelagomonas calceolata</name>
    <dbReference type="NCBI Taxonomy" id="35677"/>
    <lineage>
        <taxon>Eukaryota</taxon>
        <taxon>Sar</taxon>
        <taxon>Stramenopiles</taxon>
        <taxon>Ochrophyta</taxon>
        <taxon>Pelagophyceae</taxon>
        <taxon>Pelagomonadales</taxon>
        <taxon>Pelagomonadaceae</taxon>
        <taxon>Pelagomonas</taxon>
    </lineage>
</organism>
<dbReference type="InterPro" id="IPR036361">
    <property type="entry name" value="SAP_dom_sf"/>
</dbReference>
<dbReference type="Gene3D" id="3.30.40.10">
    <property type="entry name" value="Zinc/RING finger domain, C3HC4 (zinc finger)"/>
    <property type="match status" value="1"/>
</dbReference>
<keyword evidence="8" id="KW-1185">Reference proteome</keyword>
<evidence type="ECO:0000256" key="3">
    <source>
        <dbReference type="ARBA" id="ARBA00022833"/>
    </source>
</evidence>
<dbReference type="PROSITE" id="PS50089">
    <property type="entry name" value="ZF_RING_2"/>
    <property type="match status" value="1"/>
</dbReference>
<evidence type="ECO:0000313" key="8">
    <source>
        <dbReference type="Proteomes" id="UP000789595"/>
    </source>
</evidence>
<dbReference type="SUPFAM" id="SSF68906">
    <property type="entry name" value="SAP domain"/>
    <property type="match status" value="1"/>
</dbReference>
<dbReference type="GO" id="GO:0005634">
    <property type="term" value="C:nucleus"/>
    <property type="evidence" value="ECO:0007669"/>
    <property type="project" value="TreeGrafter"/>
</dbReference>
<feature type="domain" description="RING-type" evidence="6">
    <location>
        <begin position="130"/>
        <end position="171"/>
    </location>
</feature>
<dbReference type="CDD" id="cd16454">
    <property type="entry name" value="RING-H2_PA-TM-RING"/>
    <property type="match status" value="1"/>
</dbReference>
<dbReference type="InterPro" id="IPR001841">
    <property type="entry name" value="Znf_RING"/>
</dbReference>
<evidence type="ECO:0000313" key="7">
    <source>
        <dbReference type="EMBL" id="CAH0368129.1"/>
    </source>
</evidence>
<dbReference type="Proteomes" id="UP000789595">
    <property type="component" value="Unassembled WGS sequence"/>
</dbReference>
<protein>
    <recommendedName>
        <fullName evidence="6">RING-type domain-containing protein</fullName>
    </recommendedName>
</protein>
<dbReference type="OrthoDB" id="8062037at2759"/>
<dbReference type="InterPro" id="IPR051834">
    <property type="entry name" value="RING_finger_E3_ligase"/>
</dbReference>
<dbReference type="PANTHER" id="PTHR45931">
    <property type="entry name" value="SI:CH211-59O9.10"/>
    <property type="match status" value="1"/>
</dbReference>
<dbReference type="AlphaFoldDB" id="A0A8J2SHQ4"/>
<dbReference type="GO" id="GO:0061630">
    <property type="term" value="F:ubiquitin protein ligase activity"/>
    <property type="evidence" value="ECO:0007669"/>
    <property type="project" value="TreeGrafter"/>
</dbReference>
<dbReference type="InterPro" id="IPR013083">
    <property type="entry name" value="Znf_RING/FYVE/PHD"/>
</dbReference>
<dbReference type="SUPFAM" id="SSF57850">
    <property type="entry name" value="RING/U-box"/>
    <property type="match status" value="1"/>
</dbReference>
<keyword evidence="2 4" id="KW-0863">Zinc-finger</keyword>
<accession>A0A8J2SHQ4</accession>
<gene>
    <name evidence="7" type="ORF">PECAL_2P11790</name>
</gene>
<dbReference type="PANTHER" id="PTHR45931:SF3">
    <property type="entry name" value="RING ZINC FINGER-CONTAINING PROTEIN"/>
    <property type="match status" value="1"/>
</dbReference>
<name>A0A8J2SHQ4_9STRA</name>
<feature type="region of interest" description="Disordered" evidence="5">
    <location>
        <begin position="295"/>
        <end position="318"/>
    </location>
</feature>
<evidence type="ECO:0000256" key="4">
    <source>
        <dbReference type="PROSITE-ProRule" id="PRU00175"/>
    </source>
</evidence>
<evidence type="ECO:0000256" key="2">
    <source>
        <dbReference type="ARBA" id="ARBA00022771"/>
    </source>
</evidence>
<evidence type="ECO:0000256" key="1">
    <source>
        <dbReference type="ARBA" id="ARBA00022723"/>
    </source>
</evidence>
<dbReference type="EMBL" id="CAKKNE010000002">
    <property type="protein sequence ID" value="CAH0368129.1"/>
    <property type="molecule type" value="Genomic_DNA"/>
</dbReference>
<dbReference type="Pfam" id="PF13639">
    <property type="entry name" value="zf-RING_2"/>
    <property type="match status" value="1"/>
</dbReference>
<dbReference type="SMART" id="SM00184">
    <property type="entry name" value="RING"/>
    <property type="match status" value="1"/>
</dbReference>
<reference evidence="7" key="1">
    <citation type="submission" date="2021-11" db="EMBL/GenBank/DDBJ databases">
        <authorList>
            <consortium name="Genoscope - CEA"/>
            <person name="William W."/>
        </authorList>
    </citation>
    <scope>NUCLEOTIDE SEQUENCE</scope>
</reference>
<keyword evidence="3" id="KW-0862">Zinc</keyword>
<dbReference type="GO" id="GO:0006511">
    <property type="term" value="P:ubiquitin-dependent protein catabolic process"/>
    <property type="evidence" value="ECO:0007669"/>
    <property type="project" value="TreeGrafter"/>
</dbReference>
<proteinExistence type="predicted"/>
<comment type="caution">
    <text evidence="7">The sequence shown here is derived from an EMBL/GenBank/DDBJ whole genome shotgun (WGS) entry which is preliminary data.</text>
</comment>